<accession>A0AAE3H0P6</accession>
<proteinExistence type="predicted"/>
<dbReference type="AlphaFoldDB" id="A0AAE3H0P6"/>
<comment type="caution">
    <text evidence="1">The sequence shown here is derived from an EMBL/GenBank/DDBJ whole genome shotgun (WGS) entry which is preliminary data.</text>
</comment>
<dbReference type="RefSeq" id="WP_254014854.1">
    <property type="nucleotide sequence ID" value="NZ_JAMZMM010000485.1"/>
</dbReference>
<keyword evidence="2" id="KW-1185">Reference proteome</keyword>
<name>A0AAE3H0P6_9CYAN</name>
<sequence>MTVVKGYFDELHFTESNIEKFDIVGSDIIVHILSGLEIYGSHPLSSTHQRSEPCQLRFKNVVLSQLIIDEYAGNPNQDGFKERKEIIHQLDNLEQSDIKYEDYSLEGVLQDPQAWIDWYIRAEEFYLDDLKSETNITVTLDPDVAEVFTSAEAVNTALRYLLAAIPK</sequence>
<evidence type="ECO:0000313" key="2">
    <source>
        <dbReference type="Proteomes" id="UP001204953"/>
    </source>
</evidence>
<dbReference type="EMBL" id="JAMZMM010000485">
    <property type="protein sequence ID" value="MCP2732127.1"/>
    <property type="molecule type" value="Genomic_DNA"/>
</dbReference>
<gene>
    <name evidence="1" type="ORF">NJ959_27230</name>
</gene>
<evidence type="ECO:0000313" key="1">
    <source>
        <dbReference type="EMBL" id="MCP2732127.1"/>
    </source>
</evidence>
<reference evidence="1" key="1">
    <citation type="submission" date="2022-06" db="EMBL/GenBank/DDBJ databases">
        <title>New cyanobacteria of genus Symplocastrum in benthos of Lake Baikal.</title>
        <authorList>
            <person name="Sorokovikova E."/>
            <person name="Tikhonova I."/>
            <person name="Krasnopeev A."/>
            <person name="Evseev P."/>
            <person name="Gladkikh A."/>
            <person name="Belykh O."/>
        </authorList>
    </citation>
    <scope>NUCLEOTIDE SEQUENCE</scope>
    <source>
        <strain evidence="1">BBK-W-15</strain>
    </source>
</reference>
<protein>
    <submittedName>
        <fullName evidence="1">Uncharacterized protein</fullName>
    </submittedName>
</protein>
<organism evidence="1 2">
    <name type="scientific">Limnofasciculus baicalensis BBK-W-15</name>
    <dbReference type="NCBI Taxonomy" id="2699891"/>
    <lineage>
        <taxon>Bacteria</taxon>
        <taxon>Bacillati</taxon>
        <taxon>Cyanobacteriota</taxon>
        <taxon>Cyanophyceae</taxon>
        <taxon>Coleofasciculales</taxon>
        <taxon>Coleofasciculaceae</taxon>
        <taxon>Limnofasciculus</taxon>
        <taxon>Limnofasciculus baicalensis</taxon>
    </lineage>
</organism>
<dbReference type="Proteomes" id="UP001204953">
    <property type="component" value="Unassembled WGS sequence"/>
</dbReference>